<feature type="domain" description="Trimeric autotransporter adhesin YadA-like head" evidence="13">
    <location>
        <begin position="279"/>
        <end position="301"/>
    </location>
</feature>
<protein>
    <recommendedName>
        <fullName evidence="20">Adhesin</fullName>
    </recommendedName>
</protein>
<feature type="domain" description="Trimeric autotransporter adhesin tryptophan-ring motif" evidence="16">
    <location>
        <begin position="3015"/>
        <end position="3098"/>
    </location>
</feature>
<keyword evidence="10" id="KW-0998">Cell outer membrane</keyword>
<reference evidence="18 19" key="1">
    <citation type="submission" date="2018-05" db="EMBL/GenBank/DDBJ databases">
        <title>Draft Genome Sequences for a Diverse set of 7 Haemophilus Species.</title>
        <authorList>
            <person name="Nichols M."/>
            <person name="Topaz N."/>
            <person name="Wang X."/>
            <person name="Wang X."/>
            <person name="Boxrud D."/>
        </authorList>
    </citation>
    <scope>NUCLEOTIDE SEQUENCE [LARGE SCALE GENOMIC DNA]</scope>
    <source>
        <strain evidence="18 19">C2010039593</strain>
    </source>
</reference>
<feature type="domain" description="Trimeric autotransporter adhesin Trp ring" evidence="17">
    <location>
        <begin position="2961"/>
        <end position="3009"/>
    </location>
</feature>
<evidence type="ECO:0000256" key="7">
    <source>
        <dbReference type="ARBA" id="ARBA00022729"/>
    </source>
</evidence>
<dbReference type="InterPro" id="IPR011049">
    <property type="entry name" value="Serralysin-like_metalloprot_C"/>
</dbReference>
<comment type="subcellular location">
    <subcellularLocation>
        <location evidence="2">Cell outer membrane</location>
    </subcellularLocation>
    <subcellularLocation>
        <location evidence="1">Cell surface</location>
    </subcellularLocation>
</comment>
<dbReference type="Gene3D" id="3.90.1780.10">
    <property type="entry name" value="Trimeric adhesin"/>
    <property type="match status" value="16"/>
</dbReference>
<keyword evidence="5" id="KW-1134">Transmembrane beta strand</keyword>
<dbReference type="InterPro" id="IPR040482">
    <property type="entry name" value="Trp_ring"/>
</dbReference>
<evidence type="ECO:0000259" key="15">
    <source>
        <dbReference type="Pfam" id="PF13018"/>
    </source>
</evidence>
<dbReference type="Pfam" id="PF05658">
    <property type="entry name" value="YadA_head"/>
    <property type="match status" value="4"/>
</dbReference>
<feature type="domain" description="Trimeric autotransporter adhesin tryptophan-ring motif" evidence="16">
    <location>
        <begin position="2072"/>
        <end position="2134"/>
    </location>
</feature>
<feature type="domain" description="Trimeric autotransporter adhesin YadA-like head" evidence="13">
    <location>
        <begin position="196"/>
        <end position="216"/>
    </location>
</feature>
<feature type="domain" description="Trimeric autotransporter adhesin Trp ring" evidence="17">
    <location>
        <begin position="2634"/>
        <end position="2679"/>
    </location>
</feature>
<dbReference type="GO" id="GO:0009986">
    <property type="term" value="C:cell surface"/>
    <property type="evidence" value="ECO:0007669"/>
    <property type="project" value="UniProtKB-SubCell"/>
</dbReference>
<evidence type="ECO:0000259" key="12">
    <source>
        <dbReference type="Pfam" id="PF03895"/>
    </source>
</evidence>
<comment type="caution">
    <text evidence="18">The sequence shown here is derived from an EMBL/GenBank/DDBJ whole genome shotgun (WGS) entry which is preliminary data.</text>
</comment>
<name>A0A369ZHJ1_HAEPH</name>
<dbReference type="Gene3D" id="6.20.50.100">
    <property type="match status" value="1"/>
</dbReference>
<feature type="domain" description="Trimeric autotransporter adhesin YadA-like head" evidence="13">
    <location>
        <begin position="384"/>
        <end position="407"/>
    </location>
</feature>
<evidence type="ECO:0000256" key="6">
    <source>
        <dbReference type="ARBA" id="ARBA00022692"/>
    </source>
</evidence>
<dbReference type="Pfam" id="PF05662">
    <property type="entry name" value="YadA_stalk"/>
    <property type="match status" value="4"/>
</dbReference>
<dbReference type="CDD" id="cd12820">
    <property type="entry name" value="LbR_YadA-like"/>
    <property type="match status" value="1"/>
</dbReference>
<dbReference type="SUPFAM" id="SSF101999">
    <property type="entry name" value="Trimeric adhesin"/>
    <property type="match status" value="7"/>
</dbReference>
<dbReference type="InterPro" id="IPR028230">
    <property type="entry name" value="TAA-Trp-ring"/>
</dbReference>
<keyword evidence="6" id="KW-0812">Transmembrane</keyword>
<dbReference type="InterPro" id="IPR045584">
    <property type="entry name" value="Pilin-like"/>
</dbReference>
<dbReference type="Proteomes" id="UP000253999">
    <property type="component" value="Unassembled WGS sequence"/>
</dbReference>
<dbReference type="SUPFAM" id="SSF101967">
    <property type="entry name" value="Adhesin YadA, collagen-binding domain"/>
    <property type="match status" value="3"/>
</dbReference>
<dbReference type="InterPro" id="IPR037174">
    <property type="entry name" value="Trimeric_adhesin"/>
</dbReference>
<evidence type="ECO:0000259" key="13">
    <source>
        <dbReference type="Pfam" id="PF05658"/>
    </source>
</evidence>
<feature type="domain" description="Trimeric autotransporter adhesin Trp ring" evidence="17">
    <location>
        <begin position="2016"/>
        <end position="2061"/>
    </location>
</feature>
<evidence type="ECO:0008006" key="20">
    <source>
        <dbReference type="Google" id="ProtNLM"/>
    </source>
</evidence>
<dbReference type="EMBL" id="QEQD01000001">
    <property type="protein sequence ID" value="RDF05944.1"/>
    <property type="molecule type" value="Genomic_DNA"/>
</dbReference>
<dbReference type="RefSeq" id="WP_111312316.1">
    <property type="nucleotide sequence ID" value="NZ_QEQD01000001.1"/>
</dbReference>
<dbReference type="Gene3D" id="1.20.5.170">
    <property type="match status" value="2"/>
</dbReference>
<accession>A0A369ZHJ1</accession>
<feature type="domain" description="Trimeric autotransporter adhesin YadA-like stalk" evidence="14">
    <location>
        <begin position="1305"/>
        <end position="1344"/>
    </location>
</feature>
<dbReference type="Pfam" id="PF13018">
    <property type="entry name" value="ESPR"/>
    <property type="match status" value="1"/>
</dbReference>
<evidence type="ECO:0000256" key="11">
    <source>
        <dbReference type="SAM" id="Coils"/>
    </source>
</evidence>
<dbReference type="Pfam" id="PF03895">
    <property type="entry name" value="YadA_anchor"/>
    <property type="match status" value="1"/>
</dbReference>
<proteinExistence type="inferred from homology"/>
<keyword evidence="11" id="KW-0175">Coiled coil</keyword>
<dbReference type="Gene3D" id="3.30.1300.30">
    <property type="entry name" value="GSPII I/J protein-like"/>
    <property type="match status" value="1"/>
</dbReference>
<dbReference type="InterPro" id="IPR005594">
    <property type="entry name" value="YadA_C"/>
</dbReference>
<evidence type="ECO:0000256" key="1">
    <source>
        <dbReference type="ARBA" id="ARBA00004241"/>
    </source>
</evidence>
<dbReference type="InterPro" id="IPR024973">
    <property type="entry name" value="ESPR"/>
</dbReference>
<dbReference type="InterPro" id="IPR008635">
    <property type="entry name" value="Coiled_stalk_dom"/>
</dbReference>
<evidence type="ECO:0000259" key="17">
    <source>
        <dbReference type="Pfam" id="PF18669"/>
    </source>
</evidence>
<comment type="similarity">
    <text evidence="3">Belongs to the autotransporter-2 (AT-2) (TC 1.B.40) family.</text>
</comment>
<feature type="domain" description="Trimeric autotransporter adhesin Trp ring" evidence="17">
    <location>
        <begin position="878"/>
        <end position="930"/>
    </location>
</feature>
<evidence type="ECO:0000259" key="16">
    <source>
        <dbReference type="Pfam" id="PF15401"/>
    </source>
</evidence>
<evidence type="ECO:0000256" key="9">
    <source>
        <dbReference type="ARBA" id="ARBA00023136"/>
    </source>
</evidence>
<dbReference type="SUPFAM" id="SSF54523">
    <property type="entry name" value="Pili subunits"/>
    <property type="match status" value="1"/>
</dbReference>
<evidence type="ECO:0000313" key="18">
    <source>
        <dbReference type="EMBL" id="RDF05944.1"/>
    </source>
</evidence>
<feature type="domain" description="Trimeric autotransporter adhesin YadA-like stalk" evidence="14">
    <location>
        <begin position="549"/>
        <end position="586"/>
    </location>
</feature>
<dbReference type="Gene3D" id="2.20.25.140">
    <property type="match status" value="4"/>
</dbReference>
<feature type="coiled-coil region" evidence="11">
    <location>
        <begin position="311"/>
        <end position="338"/>
    </location>
</feature>
<keyword evidence="8" id="KW-0653">Protein transport</keyword>
<dbReference type="Gene3D" id="2.150.10.10">
    <property type="entry name" value="Serralysin-like metalloprotease, C-terminal"/>
    <property type="match status" value="3"/>
</dbReference>
<dbReference type="Pfam" id="PF18669">
    <property type="entry name" value="Trp_ring"/>
    <property type="match status" value="4"/>
</dbReference>
<gene>
    <name evidence="18" type="ORF">DPV98_01355</name>
</gene>
<evidence type="ECO:0000256" key="10">
    <source>
        <dbReference type="ARBA" id="ARBA00023237"/>
    </source>
</evidence>
<evidence type="ECO:0000256" key="4">
    <source>
        <dbReference type="ARBA" id="ARBA00022448"/>
    </source>
</evidence>
<dbReference type="Pfam" id="PF15401">
    <property type="entry name" value="TAA-Trp-ring"/>
    <property type="match status" value="3"/>
</dbReference>
<feature type="domain" description="Trimeric autotransporter adhesin YadA-like stalk" evidence="14">
    <location>
        <begin position="3316"/>
        <end position="3354"/>
    </location>
</feature>
<dbReference type="GO" id="GO:0015031">
    <property type="term" value="P:protein transport"/>
    <property type="evidence" value="ECO:0007669"/>
    <property type="project" value="UniProtKB-KW"/>
</dbReference>
<dbReference type="GO" id="GO:0009279">
    <property type="term" value="C:cell outer membrane"/>
    <property type="evidence" value="ECO:0007669"/>
    <property type="project" value="UniProtKB-SubCell"/>
</dbReference>
<feature type="domain" description="ESPR" evidence="15">
    <location>
        <begin position="1"/>
        <end position="45"/>
    </location>
</feature>
<feature type="domain" description="Trimeric autotransporter adhesin tryptophan-ring motif" evidence="16">
    <location>
        <begin position="2690"/>
        <end position="2752"/>
    </location>
</feature>
<keyword evidence="4" id="KW-0813">Transport</keyword>
<keyword evidence="7" id="KW-0732">Signal</keyword>
<sequence>MNKVFRVIWNHATQTWVAVSELAKAKGKSKGKTKSLTKLTPISLMAGVALAGDALAATDTTVAAAIQSPSSNGIVIASNGLTAVTVKTSTSAAKEAIVVGDSSTVADGSIIIGHGIAFQSTGLAADTVVGNRIRLGGGGGDSMSTAVGYGAQVAGPAVAIGVGARADLSANQGWQSVAESGVAVGDFASIGGNKNGGVAIGAIAQADQDNAVAIGRLSGVLRQYFYRYPEGGGGNGHVIDVNENNGGEYSISIGYKAGARSWSSVAIGPEATTSRFDGHAVAIGDNTRAIQDNALAFGSGAVAGGYTTDNITTLNAEKTTLEAKLKEAEGYYKEATDALAKDGSVQNKFKAASIKAGVERIKLALDRIKKDIEYKAADNAHAPKNAIALGNKTKATNLNAIAIGNSSQASGIDSIALGNSNNVTGNYSGAFGDPNTVTGNQSYAFGNNNTVKADKAFVLGNTVTVETSTADNRTGAVVLGDSSTVPTEVKAVNSAKIGTTDGSKLVYSGFAGNLGGLDTEGNPLKADADKQGRFVSVGNATSPRQVKFVAAGEISATSTDAINGSQLYAFSDVVNNLATSTATIIGGGATLNQNGTLEHFSHTLKTDGLADTATYTKPGDASNVATAITNLNDYVNTGWKIAQDDETTAKARISPDEQVNFKAGGLASVTVAANATNKGADVTYTVTKGEFKDTTDNGTISAKDDSNKGKAATVGDVSEAINRAYWKATAAGNGVNGVIGTDTPDNIKAGETVTLKAGKNLTVDHSTPKTFTFATVDTPNFKGVELVNANTAADKKLTLTPTDAGDLKLNKGTGSAAAKITNVVSGLEKFDENKPLINGHTLEELTMSQDPAYSGLTNLADQSVQDKTVATVGDLRGMGWVVSSNKTTGNLGQEYTAQVKNANEVKFVGTGVAVVSGKTDDNTRTITVDVAKGTLVSASADVGSQDRGKVTVTNGDDNKVATVKNVADAINSAGTIIKANNDDTEITDGTKNDDGAIVKAGDDVTYTAGKNLRVKRNDHALTFALANDITVNSANVSTKLTIGKTNPVDITSDTNGLNFATTEGTNTKAPVYLNGVKSTLKDTLAATPNLEKVYKDVAFTDAEKARAASVQDVLNSGWNIRGKKQATDANVANVDFVRTYDTVDFISGDENTTEVTVNAKDENKRTEVSIKAKTGETDVVTAADMGKKAGQVKAKANAGTTTDQGSNLATVDAVANAVNRAYWTAKAVGNGVTTDTPDQVTAGTEVTFKAGKNLAVDHSTANTFEFKTKDDVEFTSVQIGADGPKLTKDGDSLKVSASNSNDPVKITNVKAGDSDNDAVSYKQFKEIKAATDNTIKLTAIDNVKGTQNKTETTTSDQKLNKADGINFKLASADNDLLSVKAAGDTVTFTPKLGKVEVTGGKAVEATSQTGLVEATALTEALNKLGWKTKATVAGSTDAAADQEINAGDSVNYEDGQGTTAKVEITKGTTNPDTGISKPDTVSVKYDVKAADDTIKVSNAGVKVNTGAITAATDTVGDANRGKVTVATDEGNKVATVQNVADAINSVGTIIKAANKHNETISDADEANNDKGETVKAGDNVTYTAGKNLRVKRNAHNLTFALANEIEVEKATATKSLTIGEGDNTTTLTSDEDGLSVAGKNDAPRKVTNVAEGTETLVFDKEGNQLVEIGGKFYDTEDLDKTTGLLKPNAEEKTPLKATDTDADAYAKAASGLADLAGSDQTNALTVADAGKLGWVMSAGGHSTAVQNADEVIFNAKDGVNITSHFDATSGKYNVDFGIKVDKDADNILNVSEDGVSVLKGELEAAATTGTTRGKVTVKDAEQTGDNQVATVNNVAAAINSAKWFAKAENLEEGLTDRAQKDTDEEAAAIGAGDLIALKADKNLAVKREGTSFTYGLAKDIGVNSITLGTAETAVNLSTSAGALKVAGKDGNAAQITNVKAGAEVVTFDKEGNQIVKKGDKYVTLDEAGNPTDIEATPATEEELSKLDPRQKALAGLADLYGSKGTNALTVEDARNLGWVVSAGDHSAAVTNTDEVVFEGTNGVDVSAKSENGVHTITVGIKDGDVVKSNRFTAKVGGVDTSVIKVGDQYYKVKDIDPKTGAPKENVNAVTVDANTTPTNAGTGYVTGNKVADAIQQSGFVLGKQKAPLVASDYKDADATDEVVNPNDEVRFADGNNTKVKLTTKESVDATGNKVTTTTVKVDVNGLPVQYTTADGTPVTKVDDKFYKVDEQGNPTGDAVDRTTLVAKVINPTAKANETGRSVTLGNIAEGTETLVFDKEGNQLVEIGGKFYDTEDLDKTTGLLKPNAEEKTPLKATDTDADAYAKAASGLADLAGSDQTNALTVADAGKLGWVMSAGGHSTAVQNADEVIFNAKDGVNITSHFDATSGKYNVDFGIKVDKDADNILNVSEDGVSVLKGELEAAATTGTTRGKVTVKDAEQTGDNQVATVNNVAAAINSAKWFAKAENLEEGLTDRAQKDTDEEAAAIGAGDLIALKADKNLAVKREGTSFTYGLAKDIGVNSITLGTAETAVNLSTSAGALKVAGKDGNAAQITNVKAGAEVVTFDKEGNQIVKKGDKYVTLDEAGNPTDIEATPATEEELSKLDPRQKALAGLADLYGSKGTNALTVEDARNLGWVVSAGDHSAAVTNTDEVVFEGTNGVDVSAKSENGVHTITVGIKDGDVVKSNRFTAKVGGVDTSVIKVGDQYYKVKDIDPKTGAPKENVNAVTVDANTTPTNAGTGYVTGNKVADAIQQSGFVLGKQKAPLVASDYKDADATDEVVNPNDEVRFADGNNTKVKLTTKESVDATGNKVTTTTVKVDVNGLPVQYTTADGTPVTKVDDKFYKVDEQGNPTGDAVDRTTLVAKVINPTAKANETGRSVTLGNVANGAKTFDAAKDAEGNDLVKANDGLWYKETDVEANGTLKPKASSATPVTSDSSAGLVDFTKSKPNNVATVGDLQNIGWVMSTSDNGYTDQVRNANKVDFKGGNGIEVKGKTLTDGTREITVAIKEGDVTKSNEFTAPDGTKLTKIGDNYYRQGDIDIHTGKPKSSEVKALYKAEGGKVFAIDQVTGNIKPSEEAKLVNKDNGYVTGNKVADAIAQSGWNIGLGDDAKASEAFADPTKALSANTLEKVNPNDNLRFANGKNTKVSAATVESTDENGDKVTTTYVKTDVELPLSQLSATDAAGNKVVKGADGKWYPAKADGSADTAKEAVDGRTVRQETVLDPDNKGEKYKALTEQPTSADNNAISRAQADALKDQKVVDAKAQLAKTLAQAGQSAEVITAALEGIDNAVRDEVKAKYLKDNGLDKGTAGSVITNVAWGQKPSDAVNVDQLQNSGWNLDSKAVAGTNGKVTTINTAATKVKMDETVNINAGQNIEITRHGKSVEIATSMNPNFDSVKLGKGNKAVTLNSTADGALSVEGAKVTNVAKGRITSGSTDAINGGQLYDVASQVSQHLGNLNHRINKVGKNADAGTASALAASQLPQPYIPGKSMVAVAGGTYQGQNGLALGVSRISDNGKVIIRLSGTANSQGKKGVAAGIGYQW</sequence>
<feature type="domain" description="Trimeric autotransporter adhesin YadA-like stalk" evidence="14">
    <location>
        <begin position="3424"/>
        <end position="3466"/>
    </location>
</feature>
<organism evidence="18 19">
    <name type="scientific">Haemophilus parahaemolyticus</name>
    <dbReference type="NCBI Taxonomy" id="735"/>
    <lineage>
        <taxon>Bacteria</taxon>
        <taxon>Pseudomonadati</taxon>
        <taxon>Pseudomonadota</taxon>
        <taxon>Gammaproteobacteria</taxon>
        <taxon>Pasteurellales</taxon>
        <taxon>Pasteurellaceae</taxon>
        <taxon>Haemophilus</taxon>
    </lineage>
</organism>
<evidence type="ECO:0000259" key="14">
    <source>
        <dbReference type="Pfam" id="PF05662"/>
    </source>
</evidence>
<evidence type="ECO:0000256" key="8">
    <source>
        <dbReference type="ARBA" id="ARBA00022927"/>
    </source>
</evidence>
<keyword evidence="9" id="KW-0472">Membrane</keyword>
<evidence type="ECO:0000256" key="5">
    <source>
        <dbReference type="ARBA" id="ARBA00022452"/>
    </source>
</evidence>
<dbReference type="InterPro" id="IPR008640">
    <property type="entry name" value="Adhesin_Head_dom"/>
</dbReference>
<feature type="domain" description="Trimeric autotransporter adhesin YadA-like head" evidence="13">
    <location>
        <begin position="409"/>
        <end position="432"/>
    </location>
</feature>
<evidence type="ECO:0000256" key="3">
    <source>
        <dbReference type="ARBA" id="ARBA00005848"/>
    </source>
</evidence>
<evidence type="ECO:0000256" key="2">
    <source>
        <dbReference type="ARBA" id="ARBA00004442"/>
    </source>
</evidence>
<feature type="domain" description="Trimeric autotransporter adhesin YadA-like C-terminal membrane anchor" evidence="12">
    <location>
        <begin position="3485"/>
        <end position="3545"/>
    </location>
</feature>
<evidence type="ECO:0000313" key="19">
    <source>
        <dbReference type="Proteomes" id="UP000253999"/>
    </source>
</evidence>